<keyword evidence="2" id="KW-0805">Transcription regulation</keyword>
<dbReference type="InterPro" id="IPR007627">
    <property type="entry name" value="RNA_pol_sigma70_r2"/>
</dbReference>
<dbReference type="RefSeq" id="WP_343996025.1">
    <property type="nucleotide sequence ID" value="NZ_BAAALG010000013.1"/>
</dbReference>
<dbReference type="PANTHER" id="PTHR47756:SF2">
    <property type="entry name" value="BLL6612 PROTEIN"/>
    <property type="match status" value="1"/>
</dbReference>
<sequence>MSPLADDQGLWRELAPQTLARLVRRYGADQFDLCEDAVQDALVEAHRAWADDPPHDPLGWLVTTARRRYVDRVRSDLRRREREERVAWLEEPLTDAVTRHSDDALLLLRLCCHPALPRAGQVALTLRAVAGLSTAQIATVYQLPEPTIAQRITRAKQRLREHRSSLRADATGEPSAAVLDVLYLMFTEAHHTTSGAPARDADLATEAIRLTRLLVAALPGSTEARGLLALMLLTEARHPARVGSRGQLIPLEEQDRGRWIAPMLHEGLALLEQATPGATPGPFLVQACIAALHASAPSTQQTDWLEIHALYAVLDDVTGARNPTVRLNALVALAMLEGEETALAALAELAETHPTLPRLESVRAHLLARAGRASEAAVAYRLAIAATVNAAERQYLYEKLHRLQNPRE</sequence>
<dbReference type="SUPFAM" id="SSF88946">
    <property type="entry name" value="Sigma2 domain of RNA polymerase sigma factors"/>
    <property type="match status" value="1"/>
</dbReference>
<evidence type="ECO:0000259" key="5">
    <source>
        <dbReference type="Pfam" id="PF04542"/>
    </source>
</evidence>
<dbReference type="PANTHER" id="PTHR47756">
    <property type="entry name" value="BLL6612 PROTEIN-RELATED"/>
    <property type="match status" value="1"/>
</dbReference>
<feature type="domain" description="RNA polymerase sigma factor 70 region 4 type 2" evidence="6">
    <location>
        <begin position="111"/>
        <end position="159"/>
    </location>
</feature>
<evidence type="ECO:0000256" key="1">
    <source>
        <dbReference type="ARBA" id="ARBA00010641"/>
    </source>
</evidence>
<dbReference type="InterPro" id="IPR013324">
    <property type="entry name" value="RNA_pol_sigma_r3/r4-like"/>
</dbReference>
<evidence type="ECO:0000256" key="3">
    <source>
        <dbReference type="ARBA" id="ARBA00023082"/>
    </source>
</evidence>
<comment type="similarity">
    <text evidence="1">Belongs to the sigma-70 factor family. ECF subfamily.</text>
</comment>
<dbReference type="Gene3D" id="1.10.10.10">
    <property type="entry name" value="Winged helix-like DNA-binding domain superfamily/Winged helix DNA-binding domain"/>
    <property type="match status" value="1"/>
</dbReference>
<feature type="domain" description="RNA polymerase sigma-70 region 2" evidence="5">
    <location>
        <begin position="18"/>
        <end position="76"/>
    </location>
</feature>
<evidence type="ECO:0000259" key="7">
    <source>
        <dbReference type="Pfam" id="PF20239"/>
    </source>
</evidence>
<dbReference type="InterPro" id="IPR013249">
    <property type="entry name" value="RNA_pol_sigma70_r4_t2"/>
</dbReference>
<dbReference type="NCBIfam" id="TIGR02937">
    <property type="entry name" value="sigma70-ECF"/>
    <property type="match status" value="1"/>
</dbReference>
<dbReference type="Pfam" id="PF20239">
    <property type="entry name" value="DUF6596"/>
    <property type="match status" value="1"/>
</dbReference>
<dbReference type="EMBL" id="BAAALG010000013">
    <property type="protein sequence ID" value="GAA1110392.1"/>
    <property type="molecule type" value="Genomic_DNA"/>
</dbReference>
<evidence type="ECO:0000313" key="8">
    <source>
        <dbReference type="EMBL" id="GAA1110392.1"/>
    </source>
</evidence>
<dbReference type="Proteomes" id="UP001501581">
    <property type="component" value="Unassembled WGS sequence"/>
</dbReference>
<evidence type="ECO:0000256" key="2">
    <source>
        <dbReference type="ARBA" id="ARBA00023015"/>
    </source>
</evidence>
<dbReference type="InterPro" id="IPR013325">
    <property type="entry name" value="RNA_pol_sigma_r2"/>
</dbReference>
<keyword evidence="9" id="KW-1185">Reference proteome</keyword>
<name>A0ABP4EI41_9ACTN</name>
<accession>A0ABP4EI41</accession>
<organism evidence="8 9">
    <name type="scientific">Nocardioides dubius</name>
    <dbReference type="NCBI Taxonomy" id="317019"/>
    <lineage>
        <taxon>Bacteria</taxon>
        <taxon>Bacillati</taxon>
        <taxon>Actinomycetota</taxon>
        <taxon>Actinomycetes</taxon>
        <taxon>Propionibacteriales</taxon>
        <taxon>Nocardioidaceae</taxon>
        <taxon>Nocardioides</taxon>
    </lineage>
</organism>
<dbReference type="InterPro" id="IPR036388">
    <property type="entry name" value="WH-like_DNA-bd_sf"/>
</dbReference>
<keyword evidence="4" id="KW-0804">Transcription</keyword>
<keyword evidence="3" id="KW-0731">Sigma factor</keyword>
<proteinExistence type="inferred from homology"/>
<evidence type="ECO:0000313" key="9">
    <source>
        <dbReference type="Proteomes" id="UP001501581"/>
    </source>
</evidence>
<dbReference type="InterPro" id="IPR046531">
    <property type="entry name" value="DUF6596"/>
</dbReference>
<dbReference type="InterPro" id="IPR014284">
    <property type="entry name" value="RNA_pol_sigma-70_dom"/>
</dbReference>
<evidence type="ECO:0000256" key="4">
    <source>
        <dbReference type="ARBA" id="ARBA00023163"/>
    </source>
</evidence>
<dbReference type="Pfam" id="PF08281">
    <property type="entry name" value="Sigma70_r4_2"/>
    <property type="match status" value="1"/>
</dbReference>
<gene>
    <name evidence="8" type="ORF">GCM10009668_33760</name>
</gene>
<dbReference type="SUPFAM" id="SSF88659">
    <property type="entry name" value="Sigma3 and sigma4 domains of RNA polymerase sigma factors"/>
    <property type="match status" value="1"/>
</dbReference>
<evidence type="ECO:0000259" key="6">
    <source>
        <dbReference type="Pfam" id="PF08281"/>
    </source>
</evidence>
<feature type="domain" description="DUF6596" evidence="7">
    <location>
        <begin position="176"/>
        <end position="274"/>
    </location>
</feature>
<reference evidence="9" key="1">
    <citation type="journal article" date="2019" name="Int. J. Syst. Evol. Microbiol.">
        <title>The Global Catalogue of Microorganisms (GCM) 10K type strain sequencing project: providing services to taxonomists for standard genome sequencing and annotation.</title>
        <authorList>
            <consortium name="The Broad Institute Genomics Platform"/>
            <consortium name="The Broad Institute Genome Sequencing Center for Infectious Disease"/>
            <person name="Wu L."/>
            <person name="Ma J."/>
        </authorList>
    </citation>
    <scope>NUCLEOTIDE SEQUENCE [LARGE SCALE GENOMIC DNA]</scope>
    <source>
        <strain evidence="9">JCM 13008</strain>
    </source>
</reference>
<dbReference type="Gene3D" id="1.10.1740.10">
    <property type="match status" value="1"/>
</dbReference>
<comment type="caution">
    <text evidence="8">The sequence shown here is derived from an EMBL/GenBank/DDBJ whole genome shotgun (WGS) entry which is preliminary data.</text>
</comment>
<protein>
    <submittedName>
        <fullName evidence="8">Sigma factor-like helix-turn-helix DNA-binding protein</fullName>
    </submittedName>
</protein>
<dbReference type="Pfam" id="PF04542">
    <property type="entry name" value="Sigma70_r2"/>
    <property type="match status" value="1"/>
</dbReference>